<comment type="caution">
    <text evidence="1">The sequence shown here is derived from an EMBL/GenBank/DDBJ whole genome shotgun (WGS) entry which is preliminary data.</text>
</comment>
<evidence type="ECO:0000313" key="2">
    <source>
        <dbReference type="Proteomes" id="UP000503820"/>
    </source>
</evidence>
<keyword evidence="2" id="KW-1185">Reference proteome</keyword>
<dbReference type="RefSeq" id="WP_174410582.1">
    <property type="nucleotide sequence ID" value="NZ_BLVP01000010.1"/>
</dbReference>
<gene>
    <name evidence="1" type="ORF">DSM19430T_26540</name>
</gene>
<proteinExistence type="predicted"/>
<organism evidence="1 2">
    <name type="scientific">Desulfovibrio psychrotolerans</name>
    <dbReference type="NCBI Taxonomy" id="415242"/>
    <lineage>
        <taxon>Bacteria</taxon>
        <taxon>Pseudomonadati</taxon>
        <taxon>Thermodesulfobacteriota</taxon>
        <taxon>Desulfovibrionia</taxon>
        <taxon>Desulfovibrionales</taxon>
        <taxon>Desulfovibrionaceae</taxon>
        <taxon>Desulfovibrio</taxon>
    </lineage>
</organism>
<reference evidence="1 2" key="1">
    <citation type="submission" date="2020-05" db="EMBL/GenBank/DDBJ databases">
        <title>Draft genome sequence of Desulfovibrio psychrotolerans JS1T.</title>
        <authorList>
            <person name="Ueno A."/>
            <person name="Tamazawa S."/>
            <person name="Tamamura S."/>
            <person name="Murakami T."/>
            <person name="Kiyama T."/>
            <person name="Inomata H."/>
            <person name="Amano Y."/>
            <person name="Miyakawa K."/>
            <person name="Tamaki H."/>
            <person name="Naganuma T."/>
            <person name="Kaneko K."/>
        </authorList>
    </citation>
    <scope>NUCLEOTIDE SEQUENCE [LARGE SCALE GENOMIC DNA]</scope>
    <source>
        <strain evidence="1 2">JS1</strain>
    </source>
</reference>
<dbReference type="AlphaFoldDB" id="A0A7J0BW78"/>
<dbReference type="Proteomes" id="UP000503820">
    <property type="component" value="Unassembled WGS sequence"/>
</dbReference>
<evidence type="ECO:0000313" key="1">
    <source>
        <dbReference type="EMBL" id="GFM37970.1"/>
    </source>
</evidence>
<name>A0A7J0BW78_9BACT</name>
<accession>A0A7J0BW78</accession>
<protein>
    <submittedName>
        <fullName evidence="1">Uncharacterized protein</fullName>
    </submittedName>
</protein>
<dbReference type="EMBL" id="BLVP01000010">
    <property type="protein sequence ID" value="GFM37970.1"/>
    <property type="molecule type" value="Genomic_DNA"/>
</dbReference>
<sequence>MAATLKPRGHLTDREEIWTAIRALPQPWTLVDIAMCSKCEHGKVRDYVRSLVRANIVAVTSPGQPRRVPTQYTLADDRGVSAPRVRKDGSPLPPTGRARMWKAMRILKVFTEAELAEHASLPEAPVAEGEVHTYCLWLARGGYLRSGGERDRWSFIPGRDTGAKAPQVLRIKQLYDPNTGEVVYQSKTEGGDE</sequence>